<evidence type="ECO:0000313" key="2">
    <source>
        <dbReference type="EMBL" id="KDQ58580.1"/>
    </source>
</evidence>
<feature type="compositionally biased region" description="Basic and acidic residues" evidence="1">
    <location>
        <begin position="76"/>
        <end position="87"/>
    </location>
</feature>
<dbReference type="EMBL" id="KL197717">
    <property type="protein sequence ID" value="KDQ58580.1"/>
    <property type="molecule type" value="Genomic_DNA"/>
</dbReference>
<gene>
    <name evidence="2" type="ORF">JAAARDRAFT_57491</name>
</gene>
<dbReference type="HOGENOM" id="CLU_1555487_0_0_1"/>
<feature type="compositionally biased region" description="Basic and acidic residues" evidence="1">
    <location>
        <begin position="94"/>
        <end position="103"/>
    </location>
</feature>
<organism evidence="2 3">
    <name type="scientific">Jaapia argillacea MUCL 33604</name>
    <dbReference type="NCBI Taxonomy" id="933084"/>
    <lineage>
        <taxon>Eukaryota</taxon>
        <taxon>Fungi</taxon>
        <taxon>Dikarya</taxon>
        <taxon>Basidiomycota</taxon>
        <taxon>Agaricomycotina</taxon>
        <taxon>Agaricomycetes</taxon>
        <taxon>Agaricomycetidae</taxon>
        <taxon>Jaapiales</taxon>
        <taxon>Jaapiaceae</taxon>
        <taxon>Jaapia</taxon>
    </lineage>
</organism>
<protein>
    <submittedName>
        <fullName evidence="2">Uncharacterized protein</fullName>
    </submittedName>
</protein>
<sequence length="172" mass="18648">MASFGLKPGEFDEAREIVEALKAADLDGEGYESPDRASQGYFDESREYGRGGSEYEYEEGGGGGAGSEYDYQSYSTRDEEGAQDWRGEPTGSYDEEHQPESDHAQPSANEWDGGNYASEHSGSGGGGYDYPDSGAGDYDGYGGGEYDDYGAGEYDDYGADDYDDYDDEDGDY</sequence>
<accession>A0A067PXG8</accession>
<name>A0A067PXG8_9AGAM</name>
<feature type="compositionally biased region" description="Acidic residues" evidence="1">
    <location>
        <begin position="145"/>
        <end position="172"/>
    </location>
</feature>
<proteinExistence type="predicted"/>
<reference evidence="3" key="1">
    <citation type="journal article" date="2014" name="Proc. Natl. Acad. Sci. U.S.A.">
        <title>Extensive sampling of basidiomycete genomes demonstrates inadequacy of the white-rot/brown-rot paradigm for wood decay fungi.</title>
        <authorList>
            <person name="Riley R."/>
            <person name="Salamov A.A."/>
            <person name="Brown D.W."/>
            <person name="Nagy L.G."/>
            <person name="Floudas D."/>
            <person name="Held B.W."/>
            <person name="Levasseur A."/>
            <person name="Lombard V."/>
            <person name="Morin E."/>
            <person name="Otillar R."/>
            <person name="Lindquist E.A."/>
            <person name="Sun H."/>
            <person name="LaButti K.M."/>
            <person name="Schmutz J."/>
            <person name="Jabbour D."/>
            <person name="Luo H."/>
            <person name="Baker S.E."/>
            <person name="Pisabarro A.G."/>
            <person name="Walton J.D."/>
            <person name="Blanchette R.A."/>
            <person name="Henrissat B."/>
            <person name="Martin F."/>
            <person name="Cullen D."/>
            <person name="Hibbett D.S."/>
            <person name="Grigoriev I.V."/>
        </authorList>
    </citation>
    <scope>NUCLEOTIDE SEQUENCE [LARGE SCALE GENOMIC DNA]</scope>
    <source>
        <strain evidence="3">MUCL 33604</strain>
    </source>
</reference>
<evidence type="ECO:0000256" key="1">
    <source>
        <dbReference type="SAM" id="MobiDB-lite"/>
    </source>
</evidence>
<feature type="region of interest" description="Disordered" evidence="1">
    <location>
        <begin position="23"/>
        <end position="172"/>
    </location>
</feature>
<dbReference type="InParanoid" id="A0A067PXG8"/>
<evidence type="ECO:0000313" key="3">
    <source>
        <dbReference type="Proteomes" id="UP000027265"/>
    </source>
</evidence>
<keyword evidence="3" id="KW-1185">Reference proteome</keyword>
<dbReference type="AlphaFoldDB" id="A0A067PXG8"/>
<dbReference type="Proteomes" id="UP000027265">
    <property type="component" value="Unassembled WGS sequence"/>
</dbReference>